<dbReference type="AlphaFoldDB" id="A0A6G4ABL6"/>
<evidence type="ECO:0000259" key="8">
    <source>
        <dbReference type="PROSITE" id="PS50850"/>
    </source>
</evidence>
<evidence type="ECO:0000256" key="2">
    <source>
        <dbReference type="ARBA" id="ARBA00022448"/>
    </source>
</evidence>
<feature type="transmembrane region" description="Helical" evidence="7">
    <location>
        <begin position="291"/>
        <end position="311"/>
    </location>
</feature>
<dbReference type="InterPro" id="IPR020846">
    <property type="entry name" value="MFS_dom"/>
</dbReference>
<dbReference type="SUPFAM" id="SSF103473">
    <property type="entry name" value="MFS general substrate transporter"/>
    <property type="match status" value="1"/>
</dbReference>
<comment type="subcellular location">
    <subcellularLocation>
        <location evidence="1">Cell membrane</location>
        <topology evidence="1">Multi-pass membrane protein</topology>
    </subcellularLocation>
</comment>
<keyword evidence="3 7" id="KW-0812">Transmembrane</keyword>
<feature type="transmembrane region" description="Helical" evidence="7">
    <location>
        <begin position="349"/>
        <end position="371"/>
    </location>
</feature>
<feature type="transmembrane region" description="Helical" evidence="7">
    <location>
        <begin position="247"/>
        <end position="271"/>
    </location>
</feature>
<evidence type="ECO:0000256" key="7">
    <source>
        <dbReference type="SAM" id="Phobius"/>
    </source>
</evidence>
<dbReference type="GO" id="GO:0005886">
    <property type="term" value="C:plasma membrane"/>
    <property type="evidence" value="ECO:0007669"/>
    <property type="project" value="UniProtKB-SubCell"/>
</dbReference>
<evidence type="ECO:0000256" key="3">
    <source>
        <dbReference type="ARBA" id="ARBA00022692"/>
    </source>
</evidence>
<feature type="transmembrane region" description="Helical" evidence="7">
    <location>
        <begin position="130"/>
        <end position="148"/>
    </location>
</feature>
<evidence type="ECO:0000256" key="1">
    <source>
        <dbReference type="ARBA" id="ARBA00004651"/>
    </source>
</evidence>
<name>A0A6G4ABL6_9ACTN</name>
<feature type="transmembrane region" description="Helical" evidence="7">
    <location>
        <begin position="62"/>
        <end position="82"/>
    </location>
</feature>
<keyword evidence="10" id="KW-1185">Reference proteome</keyword>
<evidence type="ECO:0000313" key="9">
    <source>
        <dbReference type="EMBL" id="NEW70662.1"/>
    </source>
</evidence>
<dbReference type="PANTHER" id="PTHR23505:SF79">
    <property type="entry name" value="PROTEIN SPINSTER"/>
    <property type="match status" value="1"/>
</dbReference>
<organism evidence="9 10">
    <name type="scientific">Streptomyces rhizosphaericus</name>
    <dbReference type="NCBI Taxonomy" id="114699"/>
    <lineage>
        <taxon>Bacteria</taxon>
        <taxon>Bacillati</taxon>
        <taxon>Actinomycetota</taxon>
        <taxon>Actinomycetes</taxon>
        <taxon>Kitasatosporales</taxon>
        <taxon>Streptomycetaceae</taxon>
        <taxon>Streptomyces</taxon>
        <taxon>Streptomyces violaceusniger group</taxon>
    </lineage>
</organism>
<dbReference type="Gene3D" id="1.20.1250.20">
    <property type="entry name" value="MFS general substrate transporter like domains"/>
    <property type="match status" value="1"/>
</dbReference>
<dbReference type="InterPro" id="IPR011701">
    <property type="entry name" value="MFS"/>
</dbReference>
<evidence type="ECO:0000256" key="6">
    <source>
        <dbReference type="SAM" id="MobiDB-lite"/>
    </source>
</evidence>
<comment type="caution">
    <text evidence="9">The sequence shown here is derived from an EMBL/GenBank/DDBJ whole genome shotgun (WGS) entry which is preliminary data.</text>
</comment>
<feature type="transmembrane region" description="Helical" evidence="7">
    <location>
        <begin position="23"/>
        <end position="42"/>
    </location>
</feature>
<feature type="domain" description="Major facilitator superfamily (MFS) profile" evidence="8">
    <location>
        <begin position="27"/>
        <end position="441"/>
    </location>
</feature>
<dbReference type="GO" id="GO:0022857">
    <property type="term" value="F:transmembrane transporter activity"/>
    <property type="evidence" value="ECO:0007669"/>
    <property type="project" value="InterPro"/>
</dbReference>
<feature type="transmembrane region" description="Helical" evidence="7">
    <location>
        <begin position="94"/>
        <end position="115"/>
    </location>
</feature>
<dbReference type="PANTHER" id="PTHR23505">
    <property type="entry name" value="SPINSTER"/>
    <property type="match status" value="1"/>
</dbReference>
<feature type="transmembrane region" description="Helical" evidence="7">
    <location>
        <begin position="378"/>
        <end position="398"/>
    </location>
</feature>
<dbReference type="EMBL" id="JAAIKT010000008">
    <property type="protein sequence ID" value="NEW70662.1"/>
    <property type="molecule type" value="Genomic_DNA"/>
</dbReference>
<keyword evidence="4 7" id="KW-1133">Transmembrane helix</keyword>
<dbReference type="InterPro" id="IPR044770">
    <property type="entry name" value="MFS_spinster-like"/>
</dbReference>
<keyword evidence="5 7" id="KW-0472">Membrane</keyword>
<keyword evidence="2" id="KW-0813">Transport</keyword>
<feature type="transmembrane region" description="Helical" evidence="7">
    <location>
        <begin position="180"/>
        <end position="202"/>
    </location>
</feature>
<accession>A0A6G4ABL6</accession>
<dbReference type="PROSITE" id="PS50850">
    <property type="entry name" value="MFS"/>
    <property type="match status" value="1"/>
</dbReference>
<evidence type="ECO:0000256" key="5">
    <source>
        <dbReference type="ARBA" id="ARBA00023136"/>
    </source>
</evidence>
<reference evidence="9" key="1">
    <citation type="submission" date="2020-02" db="EMBL/GenBank/DDBJ databases">
        <title>A new Streptomyces sp. for controlling soil-borne diseases.</title>
        <authorList>
            <person name="Li X."/>
            <person name="Tian Y."/>
            <person name="Gao K."/>
        </authorList>
    </citation>
    <scope>NUCLEOTIDE SEQUENCE [LARGE SCALE GENOMIC DNA]</scope>
    <source>
        <strain evidence="9">0250</strain>
    </source>
</reference>
<proteinExistence type="predicted"/>
<evidence type="ECO:0000313" key="10">
    <source>
        <dbReference type="Proteomes" id="UP000476310"/>
    </source>
</evidence>
<feature type="region of interest" description="Disordered" evidence="6">
    <location>
        <begin position="213"/>
        <end position="234"/>
    </location>
</feature>
<dbReference type="Proteomes" id="UP000476310">
    <property type="component" value="Unassembled WGS sequence"/>
</dbReference>
<dbReference type="InterPro" id="IPR036259">
    <property type="entry name" value="MFS_trans_sf"/>
</dbReference>
<sequence>MGLHTSGTVLAGTSPAAPAVSRGYAWVVFALSFGLLLSDYMSRQVLNAVFPLLKAEWLLSDARLGSLSGIVALMVGVLTFPLSLLADRWGRVRCLVIAATVWSLATLGCALSASYDQMFLGRLMVGVGEAAYGSVGIAVVLSVFPVGLRATLSGAFIGGGAFGSVLGVSIGGVVGQHLGWRWAFGVMGIFGLVLAALYGIVVTEKRLRSASRATHGGSAHAVRGTSAHATHGGSAERAPIRSLLPRLVSSVSVVCAYIGSGLQMFIAMALLAWMPTFLHRYYSMPTAKAGLVAGVFALITGVGMIGGGMVADRVSRRSGAAKWTVATACSLGSFVLLTAGFQLPTGAPQLVLIGAGALLSNATAGPAAAMVANLTPAAIAATAMATLTLANSLLGLAPGPAVTGALADHVGLLGALRAVPLVAVAAGVAFTIGKCFYEKDLRRLGMLSDVALRTPEPRS</sequence>
<dbReference type="Pfam" id="PF07690">
    <property type="entry name" value="MFS_1"/>
    <property type="match status" value="1"/>
</dbReference>
<feature type="transmembrane region" description="Helical" evidence="7">
    <location>
        <begin position="155"/>
        <end position="174"/>
    </location>
</feature>
<protein>
    <submittedName>
        <fullName evidence="9">MFS transporter</fullName>
    </submittedName>
</protein>
<dbReference type="RefSeq" id="WP_164425702.1">
    <property type="nucleotide sequence ID" value="NZ_JAAIKT010000008.1"/>
</dbReference>
<evidence type="ECO:0000256" key="4">
    <source>
        <dbReference type="ARBA" id="ARBA00022989"/>
    </source>
</evidence>
<feature type="transmembrane region" description="Helical" evidence="7">
    <location>
        <begin position="418"/>
        <end position="437"/>
    </location>
</feature>
<gene>
    <name evidence="9" type="ORF">G4H13_09610</name>
</gene>
<feature type="transmembrane region" description="Helical" evidence="7">
    <location>
        <begin position="323"/>
        <end position="343"/>
    </location>
</feature>